<evidence type="ECO:0000313" key="1">
    <source>
        <dbReference type="EMBL" id="MPC38420.1"/>
    </source>
</evidence>
<proteinExistence type="predicted"/>
<evidence type="ECO:0000313" key="2">
    <source>
        <dbReference type="Proteomes" id="UP000324222"/>
    </source>
</evidence>
<dbReference type="AlphaFoldDB" id="A0A5B7EU32"/>
<keyword evidence="2" id="KW-1185">Reference proteome</keyword>
<name>A0A5B7EU32_PORTR</name>
<gene>
    <name evidence="1" type="ORF">E2C01_031926</name>
</gene>
<organism evidence="1 2">
    <name type="scientific">Portunus trituberculatus</name>
    <name type="common">Swimming crab</name>
    <name type="synonym">Neptunus trituberculatus</name>
    <dbReference type="NCBI Taxonomy" id="210409"/>
    <lineage>
        <taxon>Eukaryota</taxon>
        <taxon>Metazoa</taxon>
        <taxon>Ecdysozoa</taxon>
        <taxon>Arthropoda</taxon>
        <taxon>Crustacea</taxon>
        <taxon>Multicrustacea</taxon>
        <taxon>Malacostraca</taxon>
        <taxon>Eumalacostraca</taxon>
        <taxon>Eucarida</taxon>
        <taxon>Decapoda</taxon>
        <taxon>Pleocyemata</taxon>
        <taxon>Brachyura</taxon>
        <taxon>Eubrachyura</taxon>
        <taxon>Portunoidea</taxon>
        <taxon>Portunidae</taxon>
        <taxon>Portuninae</taxon>
        <taxon>Portunus</taxon>
    </lineage>
</organism>
<sequence length="91" mass="10088">MAVKLGWRCSSGLVNCIPPFPHPYSVHLANARANQDPQSFILFSSTLWDSLPASVFPPSCYLKTEVPKHLSSKVWFYSLAFTEESGTQVGL</sequence>
<reference evidence="1 2" key="1">
    <citation type="submission" date="2019-05" db="EMBL/GenBank/DDBJ databases">
        <title>Another draft genome of Portunus trituberculatus and its Hox gene families provides insights of decapod evolution.</title>
        <authorList>
            <person name="Jeong J.-H."/>
            <person name="Song I."/>
            <person name="Kim S."/>
            <person name="Choi T."/>
            <person name="Kim D."/>
            <person name="Ryu S."/>
            <person name="Kim W."/>
        </authorList>
    </citation>
    <scope>NUCLEOTIDE SEQUENCE [LARGE SCALE GENOMIC DNA]</scope>
    <source>
        <tissue evidence="1">Muscle</tissue>
    </source>
</reference>
<comment type="caution">
    <text evidence="1">The sequence shown here is derived from an EMBL/GenBank/DDBJ whole genome shotgun (WGS) entry which is preliminary data.</text>
</comment>
<accession>A0A5B7EU32</accession>
<protein>
    <submittedName>
        <fullName evidence="1">Uncharacterized protein</fullName>
    </submittedName>
</protein>
<dbReference type="EMBL" id="VSRR010004059">
    <property type="protein sequence ID" value="MPC38420.1"/>
    <property type="molecule type" value="Genomic_DNA"/>
</dbReference>
<dbReference type="Proteomes" id="UP000324222">
    <property type="component" value="Unassembled WGS sequence"/>
</dbReference>